<accession>A0A5C3LKB7</accession>
<dbReference type="OrthoDB" id="3032062at2759"/>
<gene>
    <name evidence="1" type="ORF">BDQ12DRAFT_444506</name>
</gene>
<reference evidence="1 2" key="1">
    <citation type="journal article" date="2019" name="Nat. Ecol. Evol.">
        <title>Megaphylogeny resolves global patterns of mushroom evolution.</title>
        <authorList>
            <person name="Varga T."/>
            <person name="Krizsan K."/>
            <person name="Foldi C."/>
            <person name="Dima B."/>
            <person name="Sanchez-Garcia M."/>
            <person name="Sanchez-Ramirez S."/>
            <person name="Szollosi G.J."/>
            <person name="Szarkandi J.G."/>
            <person name="Papp V."/>
            <person name="Albert L."/>
            <person name="Andreopoulos W."/>
            <person name="Angelini C."/>
            <person name="Antonin V."/>
            <person name="Barry K.W."/>
            <person name="Bougher N.L."/>
            <person name="Buchanan P."/>
            <person name="Buyck B."/>
            <person name="Bense V."/>
            <person name="Catcheside P."/>
            <person name="Chovatia M."/>
            <person name="Cooper J."/>
            <person name="Damon W."/>
            <person name="Desjardin D."/>
            <person name="Finy P."/>
            <person name="Geml J."/>
            <person name="Haridas S."/>
            <person name="Hughes K."/>
            <person name="Justo A."/>
            <person name="Karasinski D."/>
            <person name="Kautmanova I."/>
            <person name="Kiss B."/>
            <person name="Kocsube S."/>
            <person name="Kotiranta H."/>
            <person name="LaButti K.M."/>
            <person name="Lechner B.E."/>
            <person name="Liimatainen K."/>
            <person name="Lipzen A."/>
            <person name="Lukacs Z."/>
            <person name="Mihaltcheva S."/>
            <person name="Morgado L.N."/>
            <person name="Niskanen T."/>
            <person name="Noordeloos M.E."/>
            <person name="Ohm R.A."/>
            <person name="Ortiz-Santana B."/>
            <person name="Ovrebo C."/>
            <person name="Racz N."/>
            <person name="Riley R."/>
            <person name="Savchenko A."/>
            <person name="Shiryaev A."/>
            <person name="Soop K."/>
            <person name="Spirin V."/>
            <person name="Szebenyi C."/>
            <person name="Tomsovsky M."/>
            <person name="Tulloss R.E."/>
            <person name="Uehling J."/>
            <person name="Grigoriev I.V."/>
            <person name="Vagvolgyi C."/>
            <person name="Papp T."/>
            <person name="Martin F.M."/>
            <person name="Miettinen O."/>
            <person name="Hibbett D.S."/>
            <person name="Nagy L.G."/>
        </authorList>
    </citation>
    <scope>NUCLEOTIDE SEQUENCE [LARGE SCALE GENOMIC DNA]</scope>
    <source>
        <strain evidence="1 2">CBS 166.37</strain>
    </source>
</reference>
<evidence type="ECO:0000313" key="2">
    <source>
        <dbReference type="Proteomes" id="UP000308652"/>
    </source>
</evidence>
<keyword evidence="2" id="KW-1185">Reference proteome</keyword>
<dbReference type="AlphaFoldDB" id="A0A5C3LKB7"/>
<dbReference type="Proteomes" id="UP000308652">
    <property type="component" value="Unassembled WGS sequence"/>
</dbReference>
<protein>
    <submittedName>
        <fullName evidence="1">Uncharacterized protein</fullName>
    </submittedName>
</protein>
<evidence type="ECO:0000313" key="1">
    <source>
        <dbReference type="EMBL" id="TFK33300.1"/>
    </source>
</evidence>
<organism evidence="1 2">
    <name type="scientific">Crucibulum laeve</name>
    <dbReference type="NCBI Taxonomy" id="68775"/>
    <lineage>
        <taxon>Eukaryota</taxon>
        <taxon>Fungi</taxon>
        <taxon>Dikarya</taxon>
        <taxon>Basidiomycota</taxon>
        <taxon>Agaricomycotina</taxon>
        <taxon>Agaricomycetes</taxon>
        <taxon>Agaricomycetidae</taxon>
        <taxon>Agaricales</taxon>
        <taxon>Agaricineae</taxon>
        <taxon>Nidulariaceae</taxon>
        <taxon>Crucibulum</taxon>
    </lineage>
</organism>
<sequence length="91" mass="10601">MAAAAIRFIHCIEYIRQLVSQLPETVPTTTKDDHVFEVFKLIPWTPENIGDTWEIFNRRMVILFGETPVSRWTHWTTLPNLVYVVTSRGQA</sequence>
<name>A0A5C3LKB7_9AGAR</name>
<dbReference type="EMBL" id="ML213651">
    <property type="protein sequence ID" value="TFK33300.1"/>
    <property type="molecule type" value="Genomic_DNA"/>
</dbReference>
<proteinExistence type="predicted"/>